<dbReference type="Gene3D" id="3.90.226.10">
    <property type="entry name" value="2-enoyl-CoA Hydratase, Chain A, domain 1"/>
    <property type="match status" value="1"/>
</dbReference>
<evidence type="ECO:0000256" key="2">
    <source>
        <dbReference type="ARBA" id="ARBA00022670"/>
    </source>
</evidence>
<name>A0A369CAV1_9GAMM</name>
<keyword evidence="5" id="KW-0472">Membrane</keyword>
<dbReference type="PANTHER" id="PTHR42987">
    <property type="entry name" value="PEPTIDASE S49"/>
    <property type="match status" value="1"/>
</dbReference>
<keyword evidence="5" id="KW-1133">Transmembrane helix</keyword>
<dbReference type="OrthoDB" id="9764363at2"/>
<evidence type="ECO:0000256" key="5">
    <source>
        <dbReference type="SAM" id="Phobius"/>
    </source>
</evidence>
<keyword evidence="3" id="KW-0378">Hydrolase</keyword>
<evidence type="ECO:0000256" key="4">
    <source>
        <dbReference type="ARBA" id="ARBA00022825"/>
    </source>
</evidence>
<dbReference type="InterPro" id="IPR001907">
    <property type="entry name" value="ClpP"/>
</dbReference>
<dbReference type="EMBL" id="QPJY01000004">
    <property type="protein sequence ID" value="RCX30661.1"/>
    <property type="molecule type" value="Genomic_DNA"/>
</dbReference>
<evidence type="ECO:0000256" key="3">
    <source>
        <dbReference type="ARBA" id="ARBA00022801"/>
    </source>
</evidence>
<evidence type="ECO:0000313" key="8">
    <source>
        <dbReference type="Proteomes" id="UP000252707"/>
    </source>
</evidence>
<comment type="similarity">
    <text evidence="1">Belongs to the peptidase S49 family.</text>
</comment>
<dbReference type="InterPro" id="IPR029045">
    <property type="entry name" value="ClpP/crotonase-like_dom_sf"/>
</dbReference>
<reference evidence="7 8" key="1">
    <citation type="submission" date="2018-07" db="EMBL/GenBank/DDBJ databases">
        <title>Genomic Encyclopedia of Type Strains, Phase IV (KMG-IV): sequencing the most valuable type-strain genomes for metagenomic binning, comparative biology and taxonomic classification.</title>
        <authorList>
            <person name="Goeker M."/>
        </authorList>
    </citation>
    <scope>NUCLEOTIDE SEQUENCE [LARGE SCALE GENOMIC DNA]</scope>
    <source>
        <strain evidence="7 8">DSM 26407</strain>
    </source>
</reference>
<gene>
    <name evidence="7" type="ORF">DFQ59_10497</name>
</gene>
<dbReference type="GO" id="GO:0006508">
    <property type="term" value="P:proteolysis"/>
    <property type="evidence" value="ECO:0007669"/>
    <property type="project" value="UniProtKB-KW"/>
</dbReference>
<dbReference type="SUPFAM" id="SSF52096">
    <property type="entry name" value="ClpP/crotonase"/>
    <property type="match status" value="1"/>
</dbReference>
<dbReference type="InterPro" id="IPR002142">
    <property type="entry name" value="Peptidase_S49"/>
</dbReference>
<feature type="domain" description="Peptidase S49" evidence="6">
    <location>
        <begin position="137"/>
        <end position="279"/>
    </location>
</feature>
<proteinExistence type="inferred from homology"/>
<sequence length="323" mass="35625">MADRNWFRRRAEGQESREDLLERLAFASLVEARRRRRWGNFFKLLGFLYLSVVLVAWWPRDMEVPTMPTGRYTALVDVRGLIAEETDASAERVMTALRAAFEDSHAAGVIVRINSPGGSAVQAGEIYDGIRRLREQHPGKKLYAVITDMGASGGYYIASAADAIYADKASLVGSIGVVMNSFGFVDAMEKIGVERRLFTAGEHKALLDPFTPLDPVEADHIRTMLEEIHAQFIDSVKAGRGDRLKDDPQLFSGLFWSGEQALALGLVDGLGSAGYVAREVIGAEKLVDFTVEKDLIDQFLERFGLVMANLLWSQGAPGALLAR</sequence>
<dbReference type="Gene3D" id="6.20.330.10">
    <property type="match status" value="1"/>
</dbReference>
<dbReference type="Pfam" id="PF01343">
    <property type="entry name" value="Peptidase_S49"/>
    <property type="match status" value="1"/>
</dbReference>
<dbReference type="GO" id="GO:0004176">
    <property type="term" value="F:ATP-dependent peptidase activity"/>
    <property type="evidence" value="ECO:0007669"/>
    <property type="project" value="InterPro"/>
</dbReference>
<keyword evidence="2 7" id="KW-0645">Protease</keyword>
<comment type="caution">
    <text evidence="7">The sequence shown here is derived from an EMBL/GenBank/DDBJ whole genome shotgun (WGS) entry which is preliminary data.</text>
</comment>
<protein>
    <submittedName>
        <fullName evidence="7">Protease-4</fullName>
    </submittedName>
</protein>
<dbReference type="RefSeq" id="WP_114279651.1">
    <property type="nucleotide sequence ID" value="NZ_QPJY01000004.1"/>
</dbReference>
<dbReference type="InterPro" id="IPR047272">
    <property type="entry name" value="S49_SppA_C"/>
</dbReference>
<dbReference type="AlphaFoldDB" id="A0A369CAV1"/>
<keyword evidence="8" id="KW-1185">Reference proteome</keyword>
<feature type="transmembrane region" description="Helical" evidence="5">
    <location>
        <begin position="41"/>
        <end position="59"/>
    </location>
</feature>
<organism evidence="7 8">
    <name type="scientific">Thioalbus denitrificans</name>
    <dbReference type="NCBI Taxonomy" id="547122"/>
    <lineage>
        <taxon>Bacteria</taxon>
        <taxon>Pseudomonadati</taxon>
        <taxon>Pseudomonadota</taxon>
        <taxon>Gammaproteobacteria</taxon>
        <taxon>Chromatiales</taxon>
        <taxon>Ectothiorhodospiraceae</taxon>
        <taxon>Thioalbus</taxon>
    </lineage>
</organism>
<dbReference type="PANTHER" id="PTHR42987:SF8">
    <property type="entry name" value="PROTEINASE"/>
    <property type="match status" value="1"/>
</dbReference>
<dbReference type="CDD" id="cd07023">
    <property type="entry name" value="S49_Sppa_N_C"/>
    <property type="match status" value="1"/>
</dbReference>
<dbReference type="Proteomes" id="UP000252707">
    <property type="component" value="Unassembled WGS sequence"/>
</dbReference>
<keyword evidence="4" id="KW-0720">Serine protease</keyword>
<keyword evidence="5" id="KW-0812">Transmembrane</keyword>
<evidence type="ECO:0000259" key="6">
    <source>
        <dbReference type="Pfam" id="PF01343"/>
    </source>
</evidence>
<evidence type="ECO:0000313" key="7">
    <source>
        <dbReference type="EMBL" id="RCX30661.1"/>
    </source>
</evidence>
<accession>A0A369CAV1</accession>
<evidence type="ECO:0000256" key="1">
    <source>
        <dbReference type="ARBA" id="ARBA00008683"/>
    </source>
</evidence>
<dbReference type="PRINTS" id="PR00127">
    <property type="entry name" value="CLPPROTEASEP"/>
</dbReference>
<dbReference type="GO" id="GO:0004252">
    <property type="term" value="F:serine-type endopeptidase activity"/>
    <property type="evidence" value="ECO:0007669"/>
    <property type="project" value="InterPro"/>
</dbReference>